<dbReference type="Pfam" id="PF00126">
    <property type="entry name" value="HTH_1"/>
    <property type="match status" value="1"/>
</dbReference>
<dbReference type="CDD" id="cd08414">
    <property type="entry name" value="PBP2_LTTR_aromatics_like"/>
    <property type="match status" value="1"/>
</dbReference>
<gene>
    <name evidence="6" type="ORF">SAMN04489713_104445</name>
</gene>
<dbReference type="SUPFAM" id="SSF46785">
    <property type="entry name" value="Winged helix' DNA-binding domain"/>
    <property type="match status" value="1"/>
</dbReference>
<dbReference type="InterPro" id="IPR036390">
    <property type="entry name" value="WH_DNA-bd_sf"/>
</dbReference>
<dbReference type="Gene3D" id="1.10.10.10">
    <property type="entry name" value="Winged helix-like DNA-binding domain superfamily/Winged helix DNA-binding domain"/>
    <property type="match status" value="1"/>
</dbReference>
<evidence type="ECO:0000256" key="1">
    <source>
        <dbReference type="ARBA" id="ARBA00009437"/>
    </source>
</evidence>
<dbReference type="EMBL" id="FOVH01000004">
    <property type="protein sequence ID" value="SFO19201.1"/>
    <property type="molecule type" value="Genomic_DNA"/>
</dbReference>
<comment type="similarity">
    <text evidence="1">Belongs to the LysR transcriptional regulatory family.</text>
</comment>
<evidence type="ECO:0000256" key="3">
    <source>
        <dbReference type="ARBA" id="ARBA00023125"/>
    </source>
</evidence>
<evidence type="ECO:0000256" key="4">
    <source>
        <dbReference type="ARBA" id="ARBA00023163"/>
    </source>
</evidence>
<dbReference type="FunFam" id="1.10.10.10:FF:000001">
    <property type="entry name" value="LysR family transcriptional regulator"/>
    <property type="match status" value="1"/>
</dbReference>
<evidence type="ECO:0000313" key="7">
    <source>
        <dbReference type="Proteomes" id="UP000183413"/>
    </source>
</evidence>
<dbReference type="InParanoid" id="A0A1I5F7A9"/>
<name>A0A1I5F7A9_9ACTN</name>
<reference evidence="6 7" key="1">
    <citation type="submission" date="2016-10" db="EMBL/GenBank/DDBJ databases">
        <authorList>
            <person name="de Groot N.N."/>
        </authorList>
    </citation>
    <scope>NUCLEOTIDE SEQUENCE [LARGE SCALE GENOMIC DNA]</scope>
    <source>
        <strain evidence="6 7">DSM 43067</strain>
    </source>
</reference>
<dbReference type="InterPro" id="IPR000847">
    <property type="entry name" value="LysR_HTH_N"/>
</dbReference>
<dbReference type="GO" id="GO:0032993">
    <property type="term" value="C:protein-DNA complex"/>
    <property type="evidence" value="ECO:0007669"/>
    <property type="project" value="TreeGrafter"/>
</dbReference>
<dbReference type="PROSITE" id="PS50931">
    <property type="entry name" value="HTH_LYSR"/>
    <property type="match status" value="1"/>
</dbReference>
<dbReference type="GO" id="GO:0003700">
    <property type="term" value="F:DNA-binding transcription factor activity"/>
    <property type="evidence" value="ECO:0007669"/>
    <property type="project" value="InterPro"/>
</dbReference>
<proteinExistence type="inferred from homology"/>
<dbReference type="Gene3D" id="3.40.190.10">
    <property type="entry name" value="Periplasmic binding protein-like II"/>
    <property type="match status" value="2"/>
</dbReference>
<dbReference type="GO" id="GO:0003677">
    <property type="term" value="F:DNA binding"/>
    <property type="evidence" value="ECO:0007669"/>
    <property type="project" value="UniProtKB-KW"/>
</dbReference>
<dbReference type="Proteomes" id="UP000183413">
    <property type="component" value="Unassembled WGS sequence"/>
</dbReference>
<keyword evidence="7" id="KW-1185">Reference proteome</keyword>
<dbReference type="SUPFAM" id="SSF53850">
    <property type="entry name" value="Periplasmic binding protein-like II"/>
    <property type="match status" value="1"/>
</dbReference>
<keyword evidence="3 6" id="KW-0238">DNA-binding</keyword>
<dbReference type="eggNOG" id="COG0583">
    <property type="taxonomic scope" value="Bacteria"/>
</dbReference>
<dbReference type="STRING" id="1993.SAMN04489713_104445"/>
<sequence>MAKDPTVQQMRAFQAVATELHFGRAAARLHSTQPPLTRHIQALESSLGIQLLRRNSRNVELTPAGRTFLAEIDIVMARLERAMEMAKSTAGGVLGQLSLGYVEPMALGLLPRVLHQFVLLHPGLELRLHEMDTRDQIAGLHDGGIDCGLLRAPGNVDPWLEFENVCTDVFVAALPPSHRLVRDGRSEIDLAELADEPFIAYEGSIGQGMINAMLSGCAAAGFTPAVRHLVQNTLMLLALVAAGEGVALVSGEIARRPSHGVRFVRLQGDPAQSSILMASRRGERNQARDDLVHLLRRAAPVMPAAADTDQ</sequence>
<keyword evidence="2" id="KW-0805">Transcription regulation</keyword>
<dbReference type="PANTHER" id="PTHR30346:SF17">
    <property type="entry name" value="LYSR FAMILY TRANSCRIPTIONAL REGULATOR"/>
    <property type="match status" value="1"/>
</dbReference>
<evidence type="ECO:0000313" key="6">
    <source>
        <dbReference type="EMBL" id="SFO19201.1"/>
    </source>
</evidence>
<evidence type="ECO:0000259" key="5">
    <source>
        <dbReference type="PROSITE" id="PS50931"/>
    </source>
</evidence>
<dbReference type="Pfam" id="PF03466">
    <property type="entry name" value="LysR_substrate"/>
    <property type="match status" value="1"/>
</dbReference>
<keyword evidence="4" id="KW-0804">Transcription</keyword>
<evidence type="ECO:0000256" key="2">
    <source>
        <dbReference type="ARBA" id="ARBA00023015"/>
    </source>
</evidence>
<accession>A0A1I5F7A9</accession>
<dbReference type="PRINTS" id="PR00039">
    <property type="entry name" value="HTHLYSR"/>
</dbReference>
<organism evidence="6 7">
    <name type="scientific">Actinomadura madurae</name>
    <dbReference type="NCBI Taxonomy" id="1993"/>
    <lineage>
        <taxon>Bacteria</taxon>
        <taxon>Bacillati</taxon>
        <taxon>Actinomycetota</taxon>
        <taxon>Actinomycetes</taxon>
        <taxon>Streptosporangiales</taxon>
        <taxon>Thermomonosporaceae</taxon>
        <taxon>Actinomadura</taxon>
    </lineage>
</organism>
<dbReference type="InterPro" id="IPR005119">
    <property type="entry name" value="LysR_subst-bd"/>
</dbReference>
<dbReference type="InterPro" id="IPR036388">
    <property type="entry name" value="WH-like_DNA-bd_sf"/>
</dbReference>
<protein>
    <submittedName>
        <fullName evidence="6">DNA-binding transcriptional regulator, LysR family</fullName>
    </submittedName>
</protein>
<feature type="domain" description="HTH lysR-type" evidence="5">
    <location>
        <begin position="5"/>
        <end position="62"/>
    </location>
</feature>
<dbReference type="AlphaFoldDB" id="A0A1I5F7A9"/>
<dbReference type="RefSeq" id="WP_083597637.1">
    <property type="nucleotide sequence ID" value="NZ_FOVH01000004.1"/>
</dbReference>
<dbReference type="PANTHER" id="PTHR30346">
    <property type="entry name" value="TRANSCRIPTIONAL DUAL REGULATOR HCAR-RELATED"/>
    <property type="match status" value="1"/>
</dbReference>